<dbReference type="Pfam" id="PF01970">
    <property type="entry name" value="TctA"/>
    <property type="match status" value="1"/>
</dbReference>
<dbReference type="HOGENOM" id="CLU_022936_2_0_11"/>
<feature type="transmembrane region" description="Helical" evidence="1">
    <location>
        <begin position="207"/>
        <end position="227"/>
    </location>
</feature>
<dbReference type="PANTHER" id="PTHR35342:SF5">
    <property type="entry name" value="TRICARBOXYLIC TRANSPORT PROTEIN"/>
    <property type="match status" value="1"/>
</dbReference>
<feature type="transmembrane region" description="Helical" evidence="1">
    <location>
        <begin position="398"/>
        <end position="431"/>
    </location>
</feature>
<dbReference type="KEGG" id="nda:Ndas_0996"/>
<name>D7B0N3_NOCDD</name>
<evidence type="ECO:0000313" key="3">
    <source>
        <dbReference type="EMBL" id="ADH66440.1"/>
    </source>
</evidence>
<feature type="transmembrane region" description="Helical" evidence="1">
    <location>
        <begin position="141"/>
        <end position="165"/>
    </location>
</feature>
<feature type="transmembrane region" description="Helical" evidence="1">
    <location>
        <begin position="21"/>
        <end position="42"/>
    </location>
</feature>
<dbReference type="eggNOG" id="COG3333">
    <property type="taxonomic scope" value="Bacteria"/>
</dbReference>
<keyword evidence="4" id="KW-1185">Reference proteome</keyword>
<dbReference type="Proteomes" id="UP000002219">
    <property type="component" value="Chromosome 1"/>
</dbReference>
<feature type="transmembrane region" description="Helical" evidence="1">
    <location>
        <begin position="362"/>
        <end position="386"/>
    </location>
</feature>
<reference evidence="3 4" key="1">
    <citation type="journal article" date="2010" name="Stand. Genomic Sci.">
        <title>Complete genome sequence of Nocardiopsis dassonvillei type strain (IMRU 509).</title>
        <authorList>
            <person name="Sun H."/>
            <person name="Lapidus A."/>
            <person name="Nolan M."/>
            <person name="Lucas S."/>
            <person name="Del Rio T.G."/>
            <person name="Tice H."/>
            <person name="Cheng J.F."/>
            <person name="Tapia R."/>
            <person name="Han C."/>
            <person name="Goodwin L."/>
            <person name="Pitluck S."/>
            <person name="Pagani I."/>
            <person name="Ivanova N."/>
            <person name="Mavromatis K."/>
            <person name="Mikhailova N."/>
            <person name="Pati A."/>
            <person name="Chen A."/>
            <person name="Palaniappan K."/>
            <person name="Land M."/>
            <person name="Hauser L."/>
            <person name="Chang Y.J."/>
            <person name="Jeffries C.D."/>
            <person name="Djao O.D."/>
            <person name="Rohde M."/>
            <person name="Sikorski J."/>
            <person name="Goker M."/>
            <person name="Woyke T."/>
            <person name="Bristow J."/>
            <person name="Eisen J.A."/>
            <person name="Markowitz V."/>
            <person name="Hugenholtz P."/>
            <person name="Kyrpides N.C."/>
            <person name="Klenk H.P."/>
        </authorList>
    </citation>
    <scope>NUCLEOTIDE SEQUENCE [LARGE SCALE GENOMIC DNA]</scope>
    <source>
        <strain evidence="4">ATCC 23218 / DSM 43111 / CIP 107115 / JCM 7437 / KCTC 9190 / NBRC 14626 / NCTC 10488 / NRRL B-5397 / IMRU 509</strain>
    </source>
</reference>
<dbReference type="PANTHER" id="PTHR35342">
    <property type="entry name" value="TRICARBOXYLIC TRANSPORT PROTEIN"/>
    <property type="match status" value="1"/>
</dbReference>
<feature type="transmembrane region" description="Helical" evidence="1">
    <location>
        <begin position="170"/>
        <end position="187"/>
    </location>
</feature>
<dbReference type="OrthoDB" id="9781349at2"/>
<protein>
    <recommendedName>
        <fullName evidence="2">DUF112 domain-containing protein</fullName>
    </recommendedName>
</protein>
<sequence>MNTVDTFSLLMSGFAEALTPVNLLWCLLGVVLGTAVGVLPGLGSSMAVALLLPLTFLLEPTAAFIMFAGIYYGGQFGGATTSILLNTPGQSSSIATAFEGHAMARRGRASQALAAAVIGSFVGGIVATTVVAFFAQRMVVLALGFGPAEYFALAVLAFVCTAAVVTSSPLRGITALGIGLTISVVGIDDQSGAIRLTLGVPQLLDGVSIVVITVGLLAVGEVLHTGFRPKRAAAGQLVASGTPWLGRADLRRSWKPWLRGTALGLPFGVIPAGGAEIPTFLSFGAEKALARRRGDSEFGRGAIEGVAGPEAANNATTATAMVPLLGLGLPTSATAAVMLAAFQQYGMQPGPLLFEQEGDLVWALLASMFIGTFLLLVINLPFAPLWARLLRLPQRHLFAGLMVFATVGVYSVKGSVFDVVLLFAVGVLGLLMRRYDIPVAPVLIGVILGPLAESELRRAMAASQGDVSILFDSGIAVGIYTILVAVVAVFAVKRVRDRRRSATPAAERRVDTV</sequence>
<feature type="transmembrane region" description="Helical" evidence="1">
    <location>
        <begin position="322"/>
        <end position="342"/>
    </location>
</feature>
<dbReference type="InterPro" id="IPR002823">
    <property type="entry name" value="DUF112_TM"/>
</dbReference>
<dbReference type="STRING" id="446468.Ndas_0996"/>
<feature type="transmembrane region" description="Helical" evidence="1">
    <location>
        <begin position="469"/>
        <end position="492"/>
    </location>
</feature>
<organism evidence="3 4">
    <name type="scientific">Nocardiopsis dassonvillei (strain ATCC 23218 / DSM 43111 / CIP 107115 / JCM 7437 / KCTC 9190 / NBRC 14626 / NCTC 10488 / NRRL B-5397 / IMRU 509)</name>
    <name type="common">Actinomadura dassonvillei</name>
    <dbReference type="NCBI Taxonomy" id="446468"/>
    <lineage>
        <taxon>Bacteria</taxon>
        <taxon>Bacillati</taxon>
        <taxon>Actinomycetota</taxon>
        <taxon>Actinomycetes</taxon>
        <taxon>Streptosporangiales</taxon>
        <taxon>Nocardiopsidaceae</taxon>
        <taxon>Nocardiopsis</taxon>
    </lineage>
</organism>
<feature type="domain" description="DUF112" evidence="2">
    <location>
        <begin position="23"/>
        <end position="443"/>
    </location>
</feature>
<keyword evidence="1" id="KW-0472">Membrane</keyword>
<keyword evidence="1" id="KW-1133">Transmembrane helix</keyword>
<feature type="transmembrane region" description="Helical" evidence="1">
    <location>
        <begin position="112"/>
        <end position="135"/>
    </location>
</feature>
<dbReference type="EMBL" id="CP002040">
    <property type="protein sequence ID" value="ADH66440.1"/>
    <property type="molecule type" value="Genomic_DNA"/>
</dbReference>
<evidence type="ECO:0000259" key="2">
    <source>
        <dbReference type="Pfam" id="PF01970"/>
    </source>
</evidence>
<evidence type="ECO:0000313" key="4">
    <source>
        <dbReference type="Proteomes" id="UP000002219"/>
    </source>
</evidence>
<evidence type="ECO:0000256" key="1">
    <source>
        <dbReference type="SAM" id="Phobius"/>
    </source>
</evidence>
<dbReference type="AlphaFoldDB" id="D7B0N3"/>
<proteinExistence type="predicted"/>
<accession>D7B0N3</accession>
<gene>
    <name evidence="3" type="ordered locus">Ndas_0996</name>
</gene>
<keyword evidence="1" id="KW-0812">Transmembrane</keyword>